<dbReference type="PROSITE" id="PS50222">
    <property type="entry name" value="EF_HAND_2"/>
    <property type="match status" value="1"/>
</dbReference>
<dbReference type="PROSITE" id="PS00018">
    <property type="entry name" value="EF_HAND_1"/>
    <property type="match status" value="1"/>
</dbReference>
<dbReference type="InterPro" id="IPR018247">
    <property type="entry name" value="EF_Hand_1_Ca_BS"/>
</dbReference>
<evidence type="ECO:0000313" key="3">
    <source>
        <dbReference type="EMBL" id="CAD8855802.1"/>
    </source>
</evidence>
<feature type="domain" description="EF-hand" evidence="2">
    <location>
        <begin position="20"/>
        <end position="55"/>
    </location>
</feature>
<sequence length="106" mass="12528">MGNVSNRELMKRIDDEDGVKMLQAVDQLFANYDSDKSGVLEGQEFNKLLDDLTLYFYEKCEAKEPGTHSRREIWNWLKRWLDTNADDRCERHELEANLKKLMDAND</sequence>
<organism evidence="3">
    <name type="scientific">Noctiluca scintillans</name>
    <name type="common">Sea sparkle</name>
    <name type="synonym">Red tide dinoflagellate</name>
    <dbReference type="NCBI Taxonomy" id="2966"/>
    <lineage>
        <taxon>Eukaryota</taxon>
        <taxon>Sar</taxon>
        <taxon>Alveolata</taxon>
        <taxon>Dinophyceae</taxon>
        <taxon>Noctilucales</taxon>
        <taxon>Noctilucaceae</taxon>
        <taxon>Noctiluca</taxon>
    </lineage>
</organism>
<proteinExistence type="predicted"/>
<dbReference type="GO" id="GO:0005509">
    <property type="term" value="F:calcium ion binding"/>
    <property type="evidence" value="ECO:0007669"/>
    <property type="project" value="InterPro"/>
</dbReference>
<dbReference type="EMBL" id="HBFQ01042614">
    <property type="protein sequence ID" value="CAD8855802.1"/>
    <property type="molecule type" value="Transcribed_RNA"/>
</dbReference>
<name>A0A7S1FBS7_NOCSC</name>
<keyword evidence="1" id="KW-0106">Calcium</keyword>
<gene>
    <name evidence="3" type="ORF">NSCI0253_LOCUS30154</name>
</gene>
<evidence type="ECO:0000256" key="1">
    <source>
        <dbReference type="ARBA" id="ARBA00022837"/>
    </source>
</evidence>
<dbReference type="SUPFAM" id="SSF47473">
    <property type="entry name" value="EF-hand"/>
    <property type="match status" value="1"/>
</dbReference>
<dbReference type="InterPro" id="IPR002048">
    <property type="entry name" value="EF_hand_dom"/>
</dbReference>
<dbReference type="AlphaFoldDB" id="A0A7S1FBS7"/>
<dbReference type="InterPro" id="IPR011992">
    <property type="entry name" value="EF-hand-dom_pair"/>
</dbReference>
<reference evidence="3" key="1">
    <citation type="submission" date="2021-01" db="EMBL/GenBank/DDBJ databases">
        <authorList>
            <person name="Corre E."/>
            <person name="Pelletier E."/>
            <person name="Niang G."/>
            <person name="Scheremetjew M."/>
            <person name="Finn R."/>
            <person name="Kale V."/>
            <person name="Holt S."/>
            <person name="Cochrane G."/>
            <person name="Meng A."/>
            <person name="Brown T."/>
            <person name="Cohen L."/>
        </authorList>
    </citation>
    <scope>NUCLEOTIDE SEQUENCE</scope>
</reference>
<accession>A0A7S1FBS7</accession>
<evidence type="ECO:0000259" key="2">
    <source>
        <dbReference type="PROSITE" id="PS50222"/>
    </source>
</evidence>
<dbReference type="Gene3D" id="1.10.238.10">
    <property type="entry name" value="EF-hand"/>
    <property type="match status" value="1"/>
</dbReference>
<protein>
    <recommendedName>
        <fullName evidence="2">EF-hand domain-containing protein</fullName>
    </recommendedName>
</protein>